<dbReference type="AlphaFoldDB" id="C1BVR4"/>
<evidence type="ECO:0000256" key="2">
    <source>
        <dbReference type="ARBA" id="ARBA00023186"/>
    </source>
</evidence>
<proteinExistence type="evidence at transcript level"/>
<dbReference type="GO" id="GO:0005634">
    <property type="term" value="C:nucleus"/>
    <property type="evidence" value="ECO:0007669"/>
    <property type="project" value="TreeGrafter"/>
</dbReference>
<dbReference type="PIRSF" id="PIRSF010044">
    <property type="entry name" value="UCP010044"/>
    <property type="match status" value="1"/>
</dbReference>
<sequence>MEATGRIDPALFEEDSILVLPALVSIGNVGQLAMDLLLSSIKPLKVGALYNDTLVPIVGPDMANNSLMTAAEVFVKNKFVFLQLRSAIVKGYRKQWVHDIIDWVKRMGKFKEIICLSSIDAHERSDDQIKQENFRYLSTQGDDVDFFQAKSWKSLELKENFPSLPQHKTLTEFDKLHIPGGGFSKELYKQCKEEGLILHILFTFSSEGDNVPDAMRLYEYFNSWKQQAEKVVIPSSWSHLYGNRVTASVF</sequence>
<gene>
    <name evidence="5" type="primary">PSMG2</name>
</gene>
<reference evidence="5" key="1">
    <citation type="submission" date="2009-06" db="EMBL/GenBank/DDBJ databases">
        <title>Lepeophtheirus salmonis ESTs and full-length cDNAs.</title>
        <authorList>
            <person name="Yasuike M."/>
            <person name="von Schalburg K."/>
            <person name="Cooper G."/>
            <person name="Leong J."/>
            <person name="Jones S.R.M."/>
            <person name="Koop B.F."/>
        </authorList>
    </citation>
    <scope>NUCLEOTIDE SEQUENCE</scope>
    <source>
        <strain evidence="5">Pacific form</strain>
        <tissue evidence="5">Whole</tissue>
    </source>
</reference>
<accession>C1BVR4</accession>
<dbReference type="Gene3D" id="3.40.50.10900">
    <property type="entry name" value="PAC-like subunit"/>
    <property type="match status" value="2"/>
</dbReference>
<dbReference type="PANTHER" id="PTHR12970:SF1">
    <property type="entry name" value="PROTEASOME ASSEMBLY CHAPERONE 2"/>
    <property type="match status" value="1"/>
</dbReference>
<dbReference type="Pfam" id="PF09754">
    <property type="entry name" value="PAC2"/>
    <property type="match status" value="1"/>
</dbReference>
<dbReference type="InterPro" id="IPR038389">
    <property type="entry name" value="PSMG2_sf"/>
</dbReference>
<evidence type="ECO:0000313" key="5">
    <source>
        <dbReference type="EMBL" id="ACO13117.1"/>
    </source>
</evidence>
<dbReference type="InterPro" id="IPR019151">
    <property type="entry name" value="Proteasome_assmbl_chaperone_2"/>
</dbReference>
<organism evidence="5">
    <name type="scientific">Lepeophtheirus salmonis</name>
    <name type="common">Salmon louse</name>
    <name type="synonym">Caligus salmonis</name>
    <dbReference type="NCBI Taxonomy" id="72036"/>
    <lineage>
        <taxon>Eukaryota</taxon>
        <taxon>Metazoa</taxon>
        <taxon>Ecdysozoa</taxon>
        <taxon>Arthropoda</taxon>
        <taxon>Crustacea</taxon>
        <taxon>Multicrustacea</taxon>
        <taxon>Hexanauplia</taxon>
        <taxon>Copepoda</taxon>
        <taxon>Siphonostomatoida</taxon>
        <taxon>Caligidae</taxon>
        <taxon>Lepeophtheirus</taxon>
    </lineage>
</organism>
<evidence type="ECO:0000256" key="1">
    <source>
        <dbReference type="ARBA" id="ARBA00019186"/>
    </source>
</evidence>
<name>C1BVR4_LEPSM</name>
<comment type="subunit">
    <text evidence="4">Forms a heterodimer with PSMG1.</text>
</comment>
<evidence type="ECO:0000256" key="3">
    <source>
        <dbReference type="ARBA" id="ARBA00025745"/>
    </source>
</evidence>
<comment type="function">
    <text evidence="4">Chaperone protein which promotes assembly of the 20S proteasome as part of a heterodimer with PSMG1.</text>
</comment>
<dbReference type="PANTHER" id="PTHR12970">
    <property type="entry name" value="PROTEASOME ASSEMBLY CHAPERONE 2"/>
    <property type="match status" value="1"/>
</dbReference>
<dbReference type="OrthoDB" id="10260712at2759"/>
<dbReference type="InterPro" id="IPR016562">
    <property type="entry name" value="Proteasome_assmbl_chp_2_euk"/>
</dbReference>
<keyword evidence="5" id="KW-0647">Proteasome</keyword>
<dbReference type="GO" id="GO:0005829">
    <property type="term" value="C:cytosol"/>
    <property type="evidence" value="ECO:0007669"/>
    <property type="project" value="TreeGrafter"/>
</dbReference>
<comment type="similarity">
    <text evidence="3 4">Belongs to the PSMG2 family.</text>
</comment>
<dbReference type="GO" id="GO:0000502">
    <property type="term" value="C:proteasome complex"/>
    <property type="evidence" value="ECO:0007669"/>
    <property type="project" value="UniProtKB-KW"/>
</dbReference>
<evidence type="ECO:0000256" key="4">
    <source>
        <dbReference type="PIRNR" id="PIRNR010044"/>
    </source>
</evidence>
<dbReference type="GO" id="GO:0043248">
    <property type="term" value="P:proteasome assembly"/>
    <property type="evidence" value="ECO:0007669"/>
    <property type="project" value="TreeGrafter"/>
</dbReference>
<keyword evidence="2 4" id="KW-0143">Chaperone</keyword>
<dbReference type="EMBL" id="BT078693">
    <property type="protein sequence ID" value="ACO13117.1"/>
    <property type="molecule type" value="mRNA"/>
</dbReference>
<protein>
    <recommendedName>
        <fullName evidence="1 4">Proteasome assembly chaperone 2</fullName>
    </recommendedName>
</protein>